<gene>
    <name evidence="8" type="ORF">LIER_13680</name>
</gene>
<keyword evidence="5" id="KW-0539">Nucleus</keyword>
<dbReference type="PROSITE" id="PS50811">
    <property type="entry name" value="WRKY"/>
    <property type="match status" value="1"/>
</dbReference>
<dbReference type="InterPro" id="IPR003657">
    <property type="entry name" value="WRKY_dom"/>
</dbReference>
<sequence>MANSHFIGTNPNLNHNYANDFLDFDSYLFNNPQEFDVYAHVDFDGPNNFDSTSSFSNGYLSRSPVRQELASNGSVDRRQGIIRDEDDNDDGHHVVSFRLKTELEILDDGYKWRKYGKKKVKTNSNPRYVFICDDPYADN</sequence>
<evidence type="ECO:0000256" key="1">
    <source>
        <dbReference type="ARBA" id="ARBA00004123"/>
    </source>
</evidence>
<comment type="caution">
    <text evidence="8">The sequence shown here is derived from an EMBL/GenBank/DDBJ whole genome shotgun (WGS) entry which is preliminary data.</text>
</comment>
<evidence type="ECO:0000256" key="4">
    <source>
        <dbReference type="ARBA" id="ARBA00023163"/>
    </source>
</evidence>
<accession>A0AAV3PWA7</accession>
<evidence type="ECO:0000256" key="5">
    <source>
        <dbReference type="ARBA" id="ARBA00023242"/>
    </source>
</evidence>
<evidence type="ECO:0000313" key="9">
    <source>
        <dbReference type="Proteomes" id="UP001454036"/>
    </source>
</evidence>
<dbReference type="PANTHER" id="PTHR31221">
    <property type="entry name" value="WRKY TRANSCRIPTION FACTOR PROTEIN 1-RELATED"/>
    <property type="match status" value="1"/>
</dbReference>
<dbReference type="InterPro" id="IPR044810">
    <property type="entry name" value="WRKY_plant"/>
</dbReference>
<dbReference type="SUPFAM" id="SSF118290">
    <property type="entry name" value="WRKY DNA-binding domain"/>
    <property type="match status" value="1"/>
</dbReference>
<dbReference type="GO" id="GO:0043565">
    <property type="term" value="F:sequence-specific DNA binding"/>
    <property type="evidence" value="ECO:0007669"/>
    <property type="project" value="InterPro"/>
</dbReference>
<dbReference type="PANTHER" id="PTHR31221:SF283">
    <property type="entry name" value="WRKY DOMAIN-CONTAINING PROTEIN"/>
    <property type="match status" value="1"/>
</dbReference>
<evidence type="ECO:0000256" key="6">
    <source>
        <dbReference type="SAM" id="MobiDB-lite"/>
    </source>
</evidence>
<proteinExistence type="predicted"/>
<keyword evidence="4" id="KW-0804">Transcription</keyword>
<dbReference type="SMART" id="SM00774">
    <property type="entry name" value="WRKY"/>
    <property type="match status" value="1"/>
</dbReference>
<evidence type="ECO:0000313" key="8">
    <source>
        <dbReference type="EMBL" id="GAA0156112.1"/>
    </source>
</evidence>
<keyword evidence="2" id="KW-0805">Transcription regulation</keyword>
<feature type="region of interest" description="Disordered" evidence="6">
    <location>
        <begin position="66"/>
        <end position="90"/>
    </location>
</feature>
<comment type="subcellular location">
    <subcellularLocation>
        <location evidence="1">Nucleus</location>
    </subcellularLocation>
</comment>
<keyword evidence="3" id="KW-0238">DNA-binding</keyword>
<reference evidence="8 9" key="1">
    <citation type="submission" date="2024-01" db="EMBL/GenBank/DDBJ databases">
        <title>The complete chloroplast genome sequence of Lithospermum erythrorhizon: insights into the phylogenetic relationship among Boraginaceae species and the maternal lineages of purple gromwells.</title>
        <authorList>
            <person name="Okada T."/>
            <person name="Watanabe K."/>
        </authorList>
    </citation>
    <scope>NUCLEOTIDE SEQUENCE [LARGE SCALE GENOMIC DNA]</scope>
</reference>
<dbReference type="Pfam" id="PF03106">
    <property type="entry name" value="WRKY"/>
    <property type="match status" value="1"/>
</dbReference>
<dbReference type="InterPro" id="IPR036576">
    <property type="entry name" value="WRKY_dom_sf"/>
</dbReference>
<name>A0AAV3PWA7_LITER</name>
<dbReference type="EMBL" id="BAABME010002788">
    <property type="protein sequence ID" value="GAA0156112.1"/>
    <property type="molecule type" value="Genomic_DNA"/>
</dbReference>
<evidence type="ECO:0000256" key="2">
    <source>
        <dbReference type="ARBA" id="ARBA00023015"/>
    </source>
</evidence>
<organism evidence="8 9">
    <name type="scientific">Lithospermum erythrorhizon</name>
    <name type="common">Purple gromwell</name>
    <name type="synonym">Lithospermum officinale var. erythrorhizon</name>
    <dbReference type="NCBI Taxonomy" id="34254"/>
    <lineage>
        <taxon>Eukaryota</taxon>
        <taxon>Viridiplantae</taxon>
        <taxon>Streptophyta</taxon>
        <taxon>Embryophyta</taxon>
        <taxon>Tracheophyta</taxon>
        <taxon>Spermatophyta</taxon>
        <taxon>Magnoliopsida</taxon>
        <taxon>eudicotyledons</taxon>
        <taxon>Gunneridae</taxon>
        <taxon>Pentapetalae</taxon>
        <taxon>asterids</taxon>
        <taxon>lamiids</taxon>
        <taxon>Boraginales</taxon>
        <taxon>Boraginaceae</taxon>
        <taxon>Boraginoideae</taxon>
        <taxon>Lithospermeae</taxon>
        <taxon>Lithospermum</taxon>
    </lineage>
</organism>
<dbReference type="GO" id="GO:0003700">
    <property type="term" value="F:DNA-binding transcription factor activity"/>
    <property type="evidence" value="ECO:0007669"/>
    <property type="project" value="InterPro"/>
</dbReference>
<keyword evidence="9" id="KW-1185">Reference proteome</keyword>
<dbReference type="Gene3D" id="2.20.25.80">
    <property type="entry name" value="WRKY domain"/>
    <property type="match status" value="1"/>
</dbReference>
<evidence type="ECO:0000259" key="7">
    <source>
        <dbReference type="PROSITE" id="PS50811"/>
    </source>
</evidence>
<dbReference type="AlphaFoldDB" id="A0AAV3PWA7"/>
<dbReference type="GO" id="GO:0005634">
    <property type="term" value="C:nucleus"/>
    <property type="evidence" value="ECO:0007669"/>
    <property type="project" value="UniProtKB-SubCell"/>
</dbReference>
<dbReference type="Proteomes" id="UP001454036">
    <property type="component" value="Unassembled WGS sequence"/>
</dbReference>
<feature type="domain" description="WRKY" evidence="7">
    <location>
        <begin position="101"/>
        <end position="139"/>
    </location>
</feature>
<protein>
    <recommendedName>
        <fullName evidence="7">WRKY domain-containing protein</fullName>
    </recommendedName>
</protein>
<evidence type="ECO:0000256" key="3">
    <source>
        <dbReference type="ARBA" id="ARBA00023125"/>
    </source>
</evidence>